<gene>
    <name evidence="1" type="ORF">CPT_Miami_289</name>
</gene>
<keyword evidence="2" id="KW-1185">Reference proteome</keyword>
<organism evidence="1 2">
    <name type="scientific">Klebsiella phage Miami</name>
    <dbReference type="NCBI Taxonomy" id="2767581"/>
    <lineage>
        <taxon>Viruses</taxon>
        <taxon>Duplodnaviria</taxon>
        <taxon>Heunggongvirae</taxon>
        <taxon>Uroviricota</taxon>
        <taxon>Caudoviricetes</taxon>
        <taxon>Chimalliviridae</taxon>
        <taxon>Miamivirus</taxon>
        <taxon>Miamivirus miami</taxon>
    </lineage>
</organism>
<accession>A0A873WV92</accession>
<sequence>MTGFCVATMSTLGFIADDVKLAMDRHLTYWFASRRDQNKLIGEVDSFEYLLMTYQGNRSALVSNVESSLRTYFQQIFSTVEVQVSDSDMPGETENFTLVMALRVTHEGVPYDLQNAVIVSGASYTLLPRGN</sequence>
<dbReference type="EMBL" id="MT701590">
    <property type="protein sequence ID" value="QPB09384.1"/>
    <property type="molecule type" value="Genomic_DNA"/>
</dbReference>
<protein>
    <submittedName>
        <fullName evidence="1">Uncharacterized protein</fullName>
    </submittedName>
</protein>
<proteinExistence type="predicted"/>
<dbReference type="Proteomes" id="UP000662782">
    <property type="component" value="Segment"/>
</dbReference>
<evidence type="ECO:0000313" key="1">
    <source>
        <dbReference type="EMBL" id="QPB09384.1"/>
    </source>
</evidence>
<name>A0A873WV92_9CAUD</name>
<evidence type="ECO:0000313" key="2">
    <source>
        <dbReference type="Proteomes" id="UP000662782"/>
    </source>
</evidence>
<reference evidence="1 2" key="1">
    <citation type="submission" date="2020-07" db="EMBL/GenBank/DDBJ databases">
        <title>Complete genome sequence of Klebsiella pneumoniae phage Miami.</title>
        <authorList>
            <person name="Mora D.A."/>
            <person name="Lessor L."/>
            <person name="Gill J."/>
            <person name="Liu M."/>
        </authorList>
    </citation>
    <scope>NUCLEOTIDE SEQUENCE [LARGE SCALE GENOMIC DNA]</scope>
</reference>